<gene>
    <name evidence="2" type="ORF">ACFSQJ_06315</name>
</gene>
<name>A0ABW5MT51_9FLAO</name>
<evidence type="ECO:0008006" key="4">
    <source>
        <dbReference type="Google" id="ProtNLM"/>
    </source>
</evidence>
<dbReference type="Proteomes" id="UP001597526">
    <property type="component" value="Unassembled WGS sequence"/>
</dbReference>
<comment type="caution">
    <text evidence="2">The sequence shown here is derived from an EMBL/GenBank/DDBJ whole genome shotgun (WGS) entry which is preliminary data.</text>
</comment>
<organism evidence="2 3">
    <name type="scientific">Croceitalea marina</name>
    <dbReference type="NCBI Taxonomy" id="1775166"/>
    <lineage>
        <taxon>Bacteria</taxon>
        <taxon>Pseudomonadati</taxon>
        <taxon>Bacteroidota</taxon>
        <taxon>Flavobacteriia</taxon>
        <taxon>Flavobacteriales</taxon>
        <taxon>Flavobacteriaceae</taxon>
        <taxon>Croceitalea</taxon>
    </lineage>
</organism>
<keyword evidence="3" id="KW-1185">Reference proteome</keyword>
<dbReference type="PROSITE" id="PS51257">
    <property type="entry name" value="PROKAR_LIPOPROTEIN"/>
    <property type="match status" value="1"/>
</dbReference>
<dbReference type="RefSeq" id="WP_377766111.1">
    <property type="nucleotide sequence ID" value="NZ_JBHULB010000007.1"/>
</dbReference>
<protein>
    <recommendedName>
        <fullName evidence="4">Viral A-type inclusion protein</fullName>
    </recommendedName>
</protein>
<proteinExistence type="predicted"/>
<sequence length="139" mass="15889">MKIKIVVLLLLLITASCKQEKKVEKETTQIQEVMMIHDEVMPKMGTLAKLVAELKAKVDTTATGKQYEVAMKDLQEANKSMMDWMMGFGNRFDSDEILEGKALSPEKQEWLNEEEEKVKALKEQINSSIERAEVLLNKD</sequence>
<accession>A0ABW5MT51</accession>
<evidence type="ECO:0000256" key="1">
    <source>
        <dbReference type="SAM" id="Coils"/>
    </source>
</evidence>
<evidence type="ECO:0000313" key="3">
    <source>
        <dbReference type="Proteomes" id="UP001597526"/>
    </source>
</evidence>
<keyword evidence="1" id="KW-0175">Coiled coil</keyword>
<dbReference type="EMBL" id="JBHULB010000007">
    <property type="protein sequence ID" value="MFD2586535.1"/>
    <property type="molecule type" value="Genomic_DNA"/>
</dbReference>
<evidence type="ECO:0000313" key="2">
    <source>
        <dbReference type="EMBL" id="MFD2586535.1"/>
    </source>
</evidence>
<feature type="coiled-coil region" evidence="1">
    <location>
        <begin position="111"/>
        <end position="138"/>
    </location>
</feature>
<reference evidence="3" key="1">
    <citation type="journal article" date="2019" name="Int. J. Syst. Evol. Microbiol.">
        <title>The Global Catalogue of Microorganisms (GCM) 10K type strain sequencing project: providing services to taxonomists for standard genome sequencing and annotation.</title>
        <authorList>
            <consortium name="The Broad Institute Genomics Platform"/>
            <consortium name="The Broad Institute Genome Sequencing Center for Infectious Disease"/>
            <person name="Wu L."/>
            <person name="Ma J."/>
        </authorList>
    </citation>
    <scope>NUCLEOTIDE SEQUENCE [LARGE SCALE GENOMIC DNA]</scope>
    <source>
        <strain evidence="3">KCTC 52368</strain>
    </source>
</reference>